<evidence type="ECO:0000313" key="3">
    <source>
        <dbReference type="Proteomes" id="UP001596383"/>
    </source>
</evidence>
<dbReference type="Proteomes" id="UP001596383">
    <property type="component" value="Unassembled WGS sequence"/>
</dbReference>
<sequence length="66" mass="7321">MYARVDRSRMSDDRTQDSAIENTPGQGRTPEPERIEPAAPEEFGLVQVWWGDGKGKTTATLGMGLR</sequence>
<dbReference type="InterPro" id="IPR027417">
    <property type="entry name" value="P-loop_NTPase"/>
</dbReference>
<feature type="compositionally biased region" description="Basic and acidic residues" evidence="1">
    <location>
        <begin position="1"/>
        <end position="16"/>
    </location>
</feature>
<comment type="caution">
    <text evidence="2">The sequence shown here is derived from an EMBL/GenBank/DDBJ whole genome shotgun (WGS) entry which is preliminary data.</text>
</comment>
<feature type="region of interest" description="Disordered" evidence="1">
    <location>
        <begin position="1"/>
        <end position="41"/>
    </location>
</feature>
<organism evidence="2 3">
    <name type="scientific">Natrinema soli</name>
    <dbReference type="NCBI Taxonomy" id="1930624"/>
    <lineage>
        <taxon>Archaea</taxon>
        <taxon>Methanobacteriati</taxon>
        <taxon>Methanobacteriota</taxon>
        <taxon>Stenosarchaea group</taxon>
        <taxon>Halobacteria</taxon>
        <taxon>Halobacteriales</taxon>
        <taxon>Natrialbaceae</taxon>
        <taxon>Natrinema</taxon>
    </lineage>
</organism>
<accession>A0ABD5SVA8</accession>
<evidence type="ECO:0000256" key="1">
    <source>
        <dbReference type="SAM" id="MobiDB-lite"/>
    </source>
</evidence>
<dbReference type="Pfam" id="PF02572">
    <property type="entry name" value="CobA_CobO_BtuR"/>
    <property type="match status" value="1"/>
</dbReference>
<dbReference type="RefSeq" id="WP_273741263.1">
    <property type="nucleotide sequence ID" value="NZ_JAQIVI010000569.1"/>
</dbReference>
<proteinExistence type="predicted"/>
<evidence type="ECO:0000313" key="2">
    <source>
        <dbReference type="EMBL" id="MFC6768494.1"/>
    </source>
</evidence>
<dbReference type="GO" id="GO:0008817">
    <property type="term" value="F:corrinoid adenosyltransferase activity"/>
    <property type="evidence" value="ECO:0007669"/>
    <property type="project" value="UniProtKB-EC"/>
</dbReference>
<dbReference type="AlphaFoldDB" id="A0ABD5SVA8"/>
<dbReference type="EC" id="2.5.1.17" evidence="2"/>
<dbReference type="InterPro" id="IPR003724">
    <property type="entry name" value="CblAdoTrfase_CobA"/>
</dbReference>
<keyword evidence="3" id="KW-1185">Reference proteome</keyword>
<dbReference type="Gene3D" id="3.40.50.300">
    <property type="entry name" value="P-loop containing nucleotide triphosphate hydrolases"/>
    <property type="match status" value="1"/>
</dbReference>
<feature type="non-terminal residue" evidence="2">
    <location>
        <position position="66"/>
    </location>
</feature>
<feature type="compositionally biased region" description="Polar residues" evidence="1">
    <location>
        <begin position="17"/>
        <end position="26"/>
    </location>
</feature>
<protein>
    <submittedName>
        <fullName evidence="2">Cob(I)yrinic acid a,c-diamide adenosyltransferase</fullName>
        <ecNumber evidence="2">2.5.1.17</ecNumber>
    </submittedName>
</protein>
<dbReference type="EMBL" id="JBHSWV010000569">
    <property type="protein sequence ID" value="MFC6768494.1"/>
    <property type="molecule type" value="Genomic_DNA"/>
</dbReference>
<name>A0ABD5SVA8_9EURY</name>
<keyword evidence="2" id="KW-0808">Transferase</keyword>
<reference evidence="2 3" key="1">
    <citation type="journal article" date="2019" name="Int. J. Syst. Evol. Microbiol.">
        <title>The Global Catalogue of Microorganisms (GCM) 10K type strain sequencing project: providing services to taxonomists for standard genome sequencing and annotation.</title>
        <authorList>
            <consortium name="The Broad Institute Genomics Platform"/>
            <consortium name="The Broad Institute Genome Sequencing Center for Infectious Disease"/>
            <person name="Wu L."/>
            <person name="Ma J."/>
        </authorList>
    </citation>
    <scope>NUCLEOTIDE SEQUENCE [LARGE SCALE GENOMIC DNA]</scope>
    <source>
        <strain evidence="2 3">LMG 29247</strain>
    </source>
</reference>
<gene>
    <name evidence="2" type="ORF">ACFQE6_26850</name>
</gene>